<keyword evidence="2" id="KW-1185">Reference proteome</keyword>
<name>A0ABR2JMV3_9PEZI</name>
<organism evidence="1 2">
    <name type="scientific">Apiospora arundinis</name>
    <dbReference type="NCBI Taxonomy" id="335852"/>
    <lineage>
        <taxon>Eukaryota</taxon>
        <taxon>Fungi</taxon>
        <taxon>Dikarya</taxon>
        <taxon>Ascomycota</taxon>
        <taxon>Pezizomycotina</taxon>
        <taxon>Sordariomycetes</taxon>
        <taxon>Xylariomycetidae</taxon>
        <taxon>Amphisphaeriales</taxon>
        <taxon>Apiosporaceae</taxon>
        <taxon>Apiospora</taxon>
    </lineage>
</organism>
<dbReference type="Proteomes" id="UP001390339">
    <property type="component" value="Unassembled WGS sequence"/>
</dbReference>
<comment type="caution">
    <text evidence="1">The sequence shown here is derived from an EMBL/GenBank/DDBJ whole genome shotgun (WGS) entry which is preliminary data.</text>
</comment>
<protein>
    <submittedName>
        <fullName evidence="1">Uncharacterized protein</fullName>
    </submittedName>
</protein>
<sequence length="329" mass="37367">MASINFRFQGCGHVEKNAKVRQLWSELQAREVLPQELNVSSGLPCRICAERRGESQKEFYSDVMFWLDAAWDDDTTNDARMLAQLVWAKSALEDREDPTPAEKKVTYALLAMNATRLREKHMDALEDELLSYFAEGCNVLRLYLQGLDPNDAGSDRNLPSFADPLTEDGLDAFFFAQVLRFYNIGRKVQMVTATHVCMLPDDPPVHLHRLLFSEFHEQIQEHVASLEAKAGDLILRSADLANSLPIGSSKADDDEAATTDKWTTSIARPEDEQVRLVKGMERSVNHLIGLVISLRESVATVETRPWDLEDYTEWWKELPKRKILGLGIF</sequence>
<dbReference type="EMBL" id="JAPCWZ010000001">
    <property type="protein sequence ID" value="KAK8880154.1"/>
    <property type="molecule type" value="Genomic_DNA"/>
</dbReference>
<proteinExistence type="predicted"/>
<gene>
    <name evidence="1" type="ORF">PGQ11_001448</name>
</gene>
<evidence type="ECO:0000313" key="2">
    <source>
        <dbReference type="Proteomes" id="UP001390339"/>
    </source>
</evidence>
<evidence type="ECO:0000313" key="1">
    <source>
        <dbReference type="EMBL" id="KAK8880154.1"/>
    </source>
</evidence>
<accession>A0ABR2JMV3</accession>
<reference evidence="1 2" key="1">
    <citation type="journal article" date="2024" name="IMA Fungus">
        <title>Apiospora arundinis, a panoply of carbohydrate-active enzymes and secondary metabolites.</title>
        <authorList>
            <person name="Sorensen T."/>
            <person name="Petersen C."/>
            <person name="Muurmann A.T."/>
            <person name="Christiansen J.V."/>
            <person name="Brundto M.L."/>
            <person name="Overgaard C.K."/>
            <person name="Boysen A.T."/>
            <person name="Wollenberg R.D."/>
            <person name="Larsen T.O."/>
            <person name="Sorensen J.L."/>
            <person name="Nielsen K.L."/>
            <person name="Sondergaard T.E."/>
        </authorList>
    </citation>
    <scope>NUCLEOTIDE SEQUENCE [LARGE SCALE GENOMIC DNA]</scope>
    <source>
        <strain evidence="1 2">AAU 773</strain>
    </source>
</reference>